<dbReference type="Gene3D" id="3.40.50.360">
    <property type="match status" value="1"/>
</dbReference>
<dbReference type="AlphaFoldDB" id="X1CAN8"/>
<dbReference type="GO" id="GO:0070819">
    <property type="term" value="F:menaquinone-dependent protoporphyrinogen oxidase activity"/>
    <property type="evidence" value="ECO:0007669"/>
    <property type="project" value="TreeGrafter"/>
</dbReference>
<dbReference type="PROSITE" id="PS50902">
    <property type="entry name" value="FLAVODOXIN_LIKE"/>
    <property type="match status" value="1"/>
</dbReference>
<evidence type="ECO:0000313" key="2">
    <source>
        <dbReference type="EMBL" id="GAG90312.1"/>
    </source>
</evidence>
<dbReference type="Pfam" id="PF12724">
    <property type="entry name" value="Flavodoxin_5"/>
    <property type="match status" value="1"/>
</dbReference>
<comment type="caution">
    <text evidence="2">The sequence shown here is derived from an EMBL/GenBank/DDBJ whole genome shotgun (WGS) entry which is preliminary data.</text>
</comment>
<sequence length="87" mass="9273">MAKVLIVYATRSGETQNIADLVAEGIRFAGHEANVAGVKEIKNEADLDGYDSYVFGSSTYHGEMLQGMKTFLFLTENANLAGKVGGA</sequence>
<dbReference type="InterPro" id="IPR001226">
    <property type="entry name" value="Flavodoxin_CS"/>
</dbReference>
<dbReference type="GO" id="GO:0006783">
    <property type="term" value="P:heme biosynthetic process"/>
    <property type="evidence" value="ECO:0007669"/>
    <property type="project" value="TreeGrafter"/>
</dbReference>
<feature type="domain" description="Flavodoxin-like" evidence="1">
    <location>
        <begin position="4"/>
        <end position="87"/>
    </location>
</feature>
<dbReference type="InterPro" id="IPR026816">
    <property type="entry name" value="Flavodoxin_dom"/>
</dbReference>
<reference evidence="2" key="1">
    <citation type="journal article" date="2014" name="Front. Microbiol.">
        <title>High frequency of phylogenetically diverse reductive dehalogenase-homologous genes in deep subseafloor sedimentary metagenomes.</title>
        <authorList>
            <person name="Kawai M."/>
            <person name="Futagami T."/>
            <person name="Toyoda A."/>
            <person name="Takaki Y."/>
            <person name="Nishi S."/>
            <person name="Hori S."/>
            <person name="Arai W."/>
            <person name="Tsubouchi T."/>
            <person name="Morono Y."/>
            <person name="Uchiyama I."/>
            <person name="Ito T."/>
            <person name="Fujiyama A."/>
            <person name="Inagaki F."/>
            <person name="Takami H."/>
        </authorList>
    </citation>
    <scope>NUCLEOTIDE SEQUENCE</scope>
    <source>
        <strain evidence="2">Expedition CK06-06</strain>
    </source>
</reference>
<accession>X1CAN8</accession>
<dbReference type="EMBL" id="BART01027064">
    <property type="protein sequence ID" value="GAG90312.1"/>
    <property type="molecule type" value="Genomic_DNA"/>
</dbReference>
<dbReference type="GO" id="GO:0009055">
    <property type="term" value="F:electron transfer activity"/>
    <property type="evidence" value="ECO:0007669"/>
    <property type="project" value="InterPro"/>
</dbReference>
<name>X1CAN8_9ZZZZ</name>
<dbReference type="PANTHER" id="PTHR38030">
    <property type="entry name" value="PROTOPORPHYRINOGEN IX DEHYDROGENASE [MENAQUINONE]"/>
    <property type="match status" value="1"/>
</dbReference>
<gene>
    <name evidence="2" type="ORF">S01H4_48080</name>
</gene>
<dbReference type="PROSITE" id="PS00201">
    <property type="entry name" value="FLAVODOXIN"/>
    <property type="match status" value="1"/>
</dbReference>
<dbReference type="InterPro" id="IPR029039">
    <property type="entry name" value="Flavoprotein-like_sf"/>
</dbReference>
<dbReference type="SUPFAM" id="SSF52218">
    <property type="entry name" value="Flavoproteins"/>
    <property type="match status" value="1"/>
</dbReference>
<evidence type="ECO:0000259" key="1">
    <source>
        <dbReference type="PROSITE" id="PS50902"/>
    </source>
</evidence>
<proteinExistence type="predicted"/>
<protein>
    <recommendedName>
        <fullName evidence="1">Flavodoxin-like domain-containing protein</fullName>
    </recommendedName>
</protein>
<dbReference type="GO" id="GO:0010181">
    <property type="term" value="F:FMN binding"/>
    <property type="evidence" value="ECO:0007669"/>
    <property type="project" value="InterPro"/>
</dbReference>
<dbReference type="InterPro" id="IPR008254">
    <property type="entry name" value="Flavodoxin/NO_synth"/>
</dbReference>
<dbReference type="PANTHER" id="PTHR38030:SF2">
    <property type="entry name" value="PROTOPORPHYRINOGEN IX DEHYDROGENASE [QUINONE]"/>
    <property type="match status" value="1"/>
</dbReference>
<dbReference type="InterPro" id="IPR052200">
    <property type="entry name" value="Protoporphyrinogen_IX_DH"/>
</dbReference>
<organism evidence="2">
    <name type="scientific">marine sediment metagenome</name>
    <dbReference type="NCBI Taxonomy" id="412755"/>
    <lineage>
        <taxon>unclassified sequences</taxon>
        <taxon>metagenomes</taxon>
        <taxon>ecological metagenomes</taxon>
    </lineage>
</organism>